<protein>
    <recommendedName>
        <fullName evidence="4">Beta-amylase</fullName>
        <ecNumber evidence="4">3.2.1.2</ecNumber>
    </recommendedName>
</protein>
<dbReference type="GO" id="GO:0016161">
    <property type="term" value="F:beta-amylase activity"/>
    <property type="evidence" value="ECO:0007669"/>
    <property type="project" value="UniProtKB-EC"/>
</dbReference>
<evidence type="ECO:0000313" key="5">
    <source>
        <dbReference type="EMBL" id="KAL0323510.1"/>
    </source>
</evidence>
<keyword evidence="4" id="KW-0378">Hydrolase</keyword>
<evidence type="ECO:0000256" key="4">
    <source>
        <dbReference type="RuleBase" id="RU000509"/>
    </source>
</evidence>
<evidence type="ECO:0000256" key="2">
    <source>
        <dbReference type="ARBA" id="ARBA00023277"/>
    </source>
</evidence>
<name>A0AAW2LWL2_9LAMI</name>
<evidence type="ECO:0000256" key="3">
    <source>
        <dbReference type="ARBA" id="ARBA00023326"/>
    </source>
</evidence>
<keyword evidence="4" id="KW-0326">Glycosidase</keyword>
<dbReference type="EC" id="3.2.1.2" evidence="4"/>
<keyword evidence="3 4" id="KW-0624">Polysaccharide degradation</keyword>
<dbReference type="SUPFAM" id="SSF51445">
    <property type="entry name" value="(Trans)glycosidases"/>
    <property type="match status" value="2"/>
</dbReference>
<dbReference type="InterPro" id="IPR001554">
    <property type="entry name" value="Glyco_hydro_14"/>
</dbReference>
<organism evidence="5">
    <name type="scientific">Sesamum angustifolium</name>
    <dbReference type="NCBI Taxonomy" id="2727405"/>
    <lineage>
        <taxon>Eukaryota</taxon>
        <taxon>Viridiplantae</taxon>
        <taxon>Streptophyta</taxon>
        <taxon>Embryophyta</taxon>
        <taxon>Tracheophyta</taxon>
        <taxon>Spermatophyta</taxon>
        <taxon>Magnoliopsida</taxon>
        <taxon>eudicotyledons</taxon>
        <taxon>Gunneridae</taxon>
        <taxon>Pentapetalae</taxon>
        <taxon>asterids</taxon>
        <taxon>lamiids</taxon>
        <taxon>Lamiales</taxon>
        <taxon>Pedaliaceae</taxon>
        <taxon>Sesamum</taxon>
    </lineage>
</organism>
<reference evidence="5" key="1">
    <citation type="submission" date="2020-06" db="EMBL/GenBank/DDBJ databases">
        <authorList>
            <person name="Li T."/>
            <person name="Hu X."/>
            <person name="Zhang T."/>
            <person name="Song X."/>
            <person name="Zhang H."/>
            <person name="Dai N."/>
            <person name="Sheng W."/>
            <person name="Hou X."/>
            <person name="Wei L."/>
        </authorList>
    </citation>
    <scope>NUCLEOTIDE SEQUENCE</scope>
    <source>
        <strain evidence="5">G01</strain>
        <tissue evidence="5">Leaf</tissue>
    </source>
</reference>
<dbReference type="GO" id="GO:0000272">
    <property type="term" value="P:polysaccharide catabolic process"/>
    <property type="evidence" value="ECO:0007669"/>
    <property type="project" value="UniProtKB-KW"/>
</dbReference>
<comment type="catalytic activity">
    <reaction evidence="4">
        <text>Hydrolysis of (1-&gt;4)-alpha-D-glucosidic linkages in polysaccharides so as to remove successive maltose units from the non-reducing ends of the chains.</text>
        <dbReference type="EC" id="3.2.1.2"/>
    </reaction>
</comment>
<keyword evidence="2 4" id="KW-0119">Carbohydrate metabolism</keyword>
<gene>
    <name evidence="5" type="ORF">Sangu_1970300</name>
</gene>
<sequence length="294" mass="32500">MYPSFPCILNNDSTFRNGFLGLAKRNQHYKDCLSLAVDDVPVLDGKSPVEVYKDFCESFKSAFSPFMGSTITVRTFQLVLDQTVSFNIRLIIVLLKATAIMELENSNVMVNICLPILSSMAEKHGNPLGTVPGPMMLQAMTRIQCPWLLSLEDGGSWKTPYDAPISVSGKVPLVTHGTKHFPPSETRFGVLHTANRDGYKDIVEIFSNNSCKMILPGMDLSDEHEPLESRSSPESLFTQITSSCLKYGVEVSGQNTAVSGVSRGFEQIQDNLLDKNATVDLFTYQRMGALLLFP</sequence>
<comment type="similarity">
    <text evidence="1 4">Belongs to the glycosyl hydrolase 14 family.</text>
</comment>
<dbReference type="Pfam" id="PF01373">
    <property type="entry name" value="Glyco_hydro_14"/>
    <property type="match status" value="1"/>
</dbReference>
<accession>A0AAW2LWL2</accession>
<comment type="caution">
    <text evidence="5">The sequence shown here is derived from an EMBL/GenBank/DDBJ whole genome shotgun (WGS) entry which is preliminary data.</text>
</comment>
<dbReference type="PANTHER" id="PTHR31352">
    <property type="entry name" value="BETA-AMYLASE 1, CHLOROPLASTIC"/>
    <property type="match status" value="1"/>
</dbReference>
<dbReference type="Gene3D" id="3.20.20.80">
    <property type="entry name" value="Glycosidases"/>
    <property type="match status" value="2"/>
</dbReference>
<dbReference type="AlphaFoldDB" id="A0AAW2LWL2"/>
<dbReference type="PANTHER" id="PTHR31352:SF3">
    <property type="entry name" value="INACTIVE BETA-AMYLASE 9"/>
    <property type="match status" value="1"/>
</dbReference>
<dbReference type="InterPro" id="IPR017853">
    <property type="entry name" value="GH"/>
</dbReference>
<dbReference type="EMBL" id="JACGWK010000012">
    <property type="protein sequence ID" value="KAL0323510.1"/>
    <property type="molecule type" value="Genomic_DNA"/>
</dbReference>
<evidence type="ECO:0000256" key="1">
    <source>
        <dbReference type="ARBA" id="ARBA00005652"/>
    </source>
</evidence>
<proteinExistence type="inferred from homology"/>
<reference evidence="5" key="2">
    <citation type="journal article" date="2024" name="Plant">
        <title>Genomic evolution and insights into agronomic trait innovations of Sesamum species.</title>
        <authorList>
            <person name="Miao H."/>
            <person name="Wang L."/>
            <person name="Qu L."/>
            <person name="Liu H."/>
            <person name="Sun Y."/>
            <person name="Le M."/>
            <person name="Wang Q."/>
            <person name="Wei S."/>
            <person name="Zheng Y."/>
            <person name="Lin W."/>
            <person name="Duan Y."/>
            <person name="Cao H."/>
            <person name="Xiong S."/>
            <person name="Wang X."/>
            <person name="Wei L."/>
            <person name="Li C."/>
            <person name="Ma Q."/>
            <person name="Ju M."/>
            <person name="Zhao R."/>
            <person name="Li G."/>
            <person name="Mu C."/>
            <person name="Tian Q."/>
            <person name="Mei H."/>
            <person name="Zhang T."/>
            <person name="Gao T."/>
            <person name="Zhang H."/>
        </authorList>
    </citation>
    <scope>NUCLEOTIDE SEQUENCE</scope>
    <source>
        <strain evidence="5">G01</strain>
    </source>
</reference>